<keyword evidence="1" id="KW-0812">Transmembrane</keyword>
<evidence type="ECO:0000313" key="3">
    <source>
        <dbReference type="EMBL" id="NHC15761.1"/>
    </source>
</evidence>
<comment type="caution">
    <text evidence="3">The sequence shown here is derived from an EMBL/GenBank/DDBJ whole genome shotgun (WGS) entry which is preliminary data.</text>
</comment>
<reference evidence="3 4" key="1">
    <citation type="submission" date="2020-03" db="EMBL/GenBank/DDBJ databases">
        <title>Two novel Motilibacter sp.</title>
        <authorList>
            <person name="Liu S."/>
        </authorList>
    </citation>
    <scope>NUCLEOTIDE SEQUENCE [LARGE SCALE GENOMIC DNA]</scope>
    <source>
        <strain evidence="3 4">E257</strain>
    </source>
</reference>
<gene>
    <name evidence="3" type="ORF">G9H71_18430</name>
</gene>
<accession>A0ABX0GXQ1</accession>
<dbReference type="Proteomes" id="UP000800981">
    <property type="component" value="Unassembled WGS sequence"/>
</dbReference>
<sequence length="144" mass="14702">MARTDLARTGRARTDRARTDRGSVTAEAALALPALCLVLGAVLFVVMTGVAQLRCVDAARAGARVAARGEAVAVVQAAARDLAPAGARVAVAGEDGVVRVRVEAALRAPGILRRLGTVRLAADAVAAVEEQDAVAVTAAVRQRE</sequence>
<dbReference type="EMBL" id="JAANNP010000052">
    <property type="protein sequence ID" value="NHC15761.1"/>
    <property type="molecule type" value="Genomic_DNA"/>
</dbReference>
<dbReference type="InterPro" id="IPR049790">
    <property type="entry name" value="Rv3655c/TadE"/>
</dbReference>
<dbReference type="Pfam" id="PF07811">
    <property type="entry name" value="TadE"/>
    <property type="match status" value="1"/>
</dbReference>
<dbReference type="InterPro" id="IPR012495">
    <property type="entry name" value="TadE-like_dom"/>
</dbReference>
<evidence type="ECO:0000256" key="1">
    <source>
        <dbReference type="SAM" id="Phobius"/>
    </source>
</evidence>
<evidence type="ECO:0000259" key="2">
    <source>
        <dbReference type="Pfam" id="PF07811"/>
    </source>
</evidence>
<protein>
    <recommendedName>
        <fullName evidence="2">TadE-like domain-containing protein</fullName>
    </recommendedName>
</protein>
<evidence type="ECO:0000313" key="4">
    <source>
        <dbReference type="Proteomes" id="UP000800981"/>
    </source>
</evidence>
<keyword evidence="1" id="KW-1133">Transmembrane helix</keyword>
<name>A0ABX0GXQ1_9ACTN</name>
<feature type="transmembrane region" description="Helical" evidence="1">
    <location>
        <begin position="28"/>
        <end position="50"/>
    </location>
</feature>
<keyword evidence="4" id="KW-1185">Reference proteome</keyword>
<proteinExistence type="predicted"/>
<organism evidence="3 4">
    <name type="scientific">Motilibacter deserti</name>
    <dbReference type="NCBI Taxonomy" id="2714956"/>
    <lineage>
        <taxon>Bacteria</taxon>
        <taxon>Bacillati</taxon>
        <taxon>Actinomycetota</taxon>
        <taxon>Actinomycetes</taxon>
        <taxon>Motilibacterales</taxon>
        <taxon>Motilibacteraceae</taxon>
        <taxon>Motilibacter</taxon>
    </lineage>
</organism>
<feature type="domain" description="TadE-like" evidence="2">
    <location>
        <begin position="22"/>
        <end position="64"/>
    </location>
</feature>
<keyword evidence="1" id="KW-0472">Membrane</keyword>
<dbReference type="NCBIfam" id="NF041390">
    <property type="entry name" value="TadE_Rv3655c"/>
    <property type="match status" value="1"/>
</dbReference>